<evidence type="ECO:0000313" key="3">
    <source>
        <dbReference type="Proteomes" id="UP000663859"/>
    </source>
</evidence>
<evidence type="ECO:0000313" key="2">
    <source>
        <dbReference type="EMBL" id="CAF0689456.1"/>
    </source>
</evidence>
<protein>
    <submittedName>
        <fullName evidence="2">Uncharacterized protein</fullName>
    </submittedName>
</protein>
<feature type="region of interest" description="Disordered" evidence="1">
    <location>
        <begin position="1"/>
        <end position="26"/>
    </location>
</feature>
<reference evidence="2" key="1">
    <citation type="submission" date="2021-02" db="EMBL/GenBank/DDBJ databases">
        <authorList>
            <person name="Cremers G."/>
            <person name="Picone N."/>
        </authorList>
    </citation>
    <scope>NUCLEOTIDE SEQUENCE</scope>
    <source>
        <strain evidence="2">PQ17</strain>
    </source>
</reference>
<keyword evidence="3" id="KW-1185">Reference proteome</keyword>
<feature type="compositionally biased region" description="Basic and acidic residues" evidence="1">
    <location>
        <begin position="8"/>
        <end position="19"/>
    </location>
</feature>
<organism evidence="2 3">
    <name type="scientific">Candidatus Methylacidithermus pantelleriae</name>
    <dbReference type="NCBI Taxonomy" id="2744239"/>
    <lineage>
        <taxon>Bacteria</taxon>
        <taxon>Pseudomonadati</taxon>
        <taxon>Verrucomicrobiota</taxon>
        <taxon>Methylacidiphilae</taxon>
        <taxon>Methylacidiphilales</taxon>
        <taxon>Methylacidiphilaceae</taxon>
        <taxon>Candidatus Methylacidithermus</taxon>
    </lineage>
</organism>
<dbReference type="AlphaFoldDB" id="A0A8J2FRM4"/>
<gene>
    <name evidence="2" type="ORF">MPNT_10228</name>
</gene>
<comment type="caution">
    <text evidence="2">The sequence shown here is derived from an EMBL/GenBank/DDBJ whole genome shotgun (WGS) entry which is preliminary data.</text>
</comment>
<dbReference type="RefSeq" id="WP_174581694.1">
    <property type="nucleotide sequence ID" value="NZ_CAJNOB010000001.1"/>
</dbReference>
<sequence>MAIALAYGKEKRTSERRGDPLTQLEPSSCKDPIVRWEAFGAIRRKARAISLHASAGRATRPG</sequence>
<name>A0A8J2FRM4_9BACT</name>
<accession>A0A8J2FRM4</accession>
<dbReference type="EMBL" id="CAJNOB010000001">
    <property type="protein sequence ID" value="CAF0689456.1"/>
    <property type="molecule type" value="Genomic_DNA"/>
</dbReference>
<evidence type="ECO:0000256" key="1">
    <source>
        <dbReference type="SAM" id="MobiDB-lite"/>
    </source>
</evidence>
<proteinExistence type="predicted"/>
<dbReference type="Proteomes" id="UP000663859">
    <property type="component" value="Unassembled WGS sequence"/>
</dbReference>